<reference evidence="1 2" key="1">
    <citation type="journal article" date="2016" name="Mol. Biol. Evol.">
        <title>Comparative Genomics of Early-Diverging Mushroom-Forming Fungi Provides Insights into the Origins of Lignocellulose Decay Capabilities.</title>
        <authorList>
            <person name="Nagy L.G."/>
            <person name="Riley R."/>
            <person name="Tritt A."/>
            <person name="Adam C."/>
            <person name="Daum C."/>
            <person name="Floudas D."/>
            <person name="Sun H."/>
            <person name="Yadav J.S."/>
            <person name="Pangilinan J."/>
            <person name="Larsson K.H."/>
            <person name="Matsuura K."/>
            <person name="Barry K."/>
            <person name="Labutti K."/>
            <person name="Kuo R."/>
            <person name="Ohm R.A."/>
            <person name="Bhattacharya S.S."/>
            <person name="Shirouzu T."/>
            <person name="Yoshinaga Y."/>
            <person name="Martin F.M."/>
            <person name="Grigoriev I.V."/>
            <person name="Hibbett D.S."/>
        </authorList>
    </citation>
    <scope>NUCLEOTIDE SEQUENCE [LARGE SCALE GENOMIC DNA]</scope>
    <source>
        <strain evidence="1 2">HHB12733</strain>
    </source>
</reference>
<organism evidence="1 2">
    <name type="scientific">Calocera cornea HHB12733</name>
    <dbReference type="NCBI Taxonomy" id="1353952"/>
    <lineage>
        <taxon>Eukaryota</taxon>
        <taxon>Fungi</taxon>
        <taxon>Dikarya</taxon>
        <taxon>Basidiomycota</taxon>
        <taxon>Agaricomycotina</taxon>
        <taxon>Dacrymycetes</taxon>
        <taxon>Dacrymycetales</taxon>
        <taxon>Dacrymycetaceae</taxon>
        <taxon>Calocera</taxon>
    </lineage>
</organism>
<gene>
    <name evidence="1" type="ORF">CALCODRAFT_184542</name>
</gene>
<dbReference type="OrthoDB" id="3258237at2759"/>
<evidence type="ECO:0000313" key="2">
    <source>
        <dbReference type="Proteomes" id="UP000076842"/>
    </source>
</evidence>
<dbReference type="Gene3D" id="2.60.120.260">
    <property type="entry name" value="Galactose-binding domain-like"/>
    <property type="match status" value="1"/>
</dbReference>
<keyword evidence="2" id="KW-1185">Reference proteome</keyword>
<dbReference type="AlphaFoldDB" id="A0A165CAC6"/>
<protein>
    <submittedName>
        <fullName evidence="1">Uncharacterized protein</fullName>
    </submittedName>
</protein>
<proteinExistence type="predicted"/>
<accession>A0A165CAC6</accession>
<name>A0A165CAC6_9BASI</name>
<sequence>MNFTQYQTHTPGSTLAYIFKGVQTEIVGSVGPSGGNFLIEINGNTKTLSAHRPVVDDDVTLWVAEYLNNYEQYAVSITNLGKNLTILQLNYDVLVPPK</sequence>
<dbReference type="EMBL" id="KV424169">
    <property type="protein sequence ID" value="KZT50487.1"/>
    <property type="molecule type" value="Genomic_DNA"/>
</dbReference>
<dbReference type="InParanoid" id="A0A165CAC6"/>
<dbReference type="Proteomes" id="UP000076842">
    <property type="component" value="Unassembled WGS sequence"/>
</dbReference>
<evidence type="ECO:0000313" key="1">
    <source>
        <dbReference type="EMBL" id="KZT50487.1"/>
    </source>
</evidence>